<evidence type="ECO:0000313" key="7">
    <source>
        <dbReference type="Proteomes" id="UP001501358"/>
    </source>
</evidence>
<name>A0ABN3LRU8_9ACTN</name>
<dbReference type="Proteomes" id="UP001501358">
    <property type="component" value="Unassembled WGS sequence"/>
</dbReference>
<gene>
    <name evidence="6" type="ORF">GCM10010406_25380</name>
</gene>
<organism evidence="6 7">
    <name type="scientific">Streptomyces thermolineatus</name>
    <dbReference type="NCBI Taxonomy" id="44033"/>
    <lineage>
        <taxon>Bacteria</taxon>
        <taxon>Bacillati</taxon>
        <taxon>Actinomycetota</taxon>
        <taxon>Actinomycetes</taxon>
        <taxon>Kitasatosporales</taxon>
        <taxon>Streptomycetaceae</taxon>
        <taxon>Streptomyces</taxon>
    </lineage>
</organism>
<comment type="similarity">
    <text evidence="2">Belongs to the KHG/KDPG aldolase family.</text>
</comment>
<evidence type="ECO:0000256" key="1">
    <source>
        <dbReference type="ARBA" id="ARBA00004761"/>
    </source>
</evidence>
<keyword evidence="4" id="KW-0456">Lyase</keyword>
<dbReference type="Pfam" id="PF01081">
    <property type="entry name" value="Aldolase"/>
    <property type="match status" value="1"/>
</dbReference>
<comment type="subunit">
    <text evidence="3">Homotrimer.</text>
</comment>
<comment type="pathway">
    <text evidence="1">Carbohydrate acid metabolism.</text>
</comment>
<dbReference type="InterPro" id="IPR013785">
    <property type="entry name" value="Aldolase_TIM"/>
</dbReference>
<dbReference type="EMBL" id="BAAATA010000012">
    <property type="protein sequence ID" value="GAA2488177.1"/>
    <property type="molecule type" value="Genomic_DNA"/>
</dbReference>
<proteinExistence type="inferred from homology"/>
<sequence length="210" mass="21446">MYRWELIRAALAQRVIAVVRGESYDRATEAADMLLTAGLTTVEISLTTPFGLEVVGTLSREVGGEALVGAGAVLDGEGARAAVEAGASFLSCPGLSPDVIRTGHRYGVPVLPGVSTPTEVVRAMEEGADALKVFPAGSLGPGWIKDVLAEVPRAPLVAAGGVTVENAPEWAAAGAAALALDTALTGCDRDTAAKRVAELLGVLLHRPPGK</sequence>
<keyword evidence="5" id="KW-0119">Carbohydrate metabolism</keyword>
<protein>
    <submittedName>
        <fullName evidence="6">Bifunctional 4-hydroxy-2-oxoglutarate aldolase/2-dehydro-3-deoxy-phosphogluconate aldolase</fullName>
    </submittedName>
</protein>
<evidence type="ECO:0000313" key="6">
    <source>
        <dbReference type="EMBL" id="GAA2488177.1"/>
    </source>
</evidence>
<dbReference type="RefSeq" id="WP_344383305.1">
    <property type="nucleotide sequence ID" value="NZ_BAAATA010000012.1"/>
</dbReference>
<evidence type="ECO:0000256" key="4">
    <source>
        <dbReference type="ARBA" id="ARBA00023239"/>
    </source>
</evidence>
<dbReference type="Gene3D" id="3.20.20.70">
    <property type="entry name" value="Aldolase class I"/>
    <property type="match status" value="1"/>
</dbReference>
<evidence type="ECO:0000256" key="2">
    <source>
        <dbReference type="ARBA" id="ARBA00006906"/>
    </source>
</evidence>
<comment type="caution">
    <text evidence="6">The sequence shown here is derived from an EMBL/GenBank/DDBJ whole genome shotgun (WGS) entry which is preliminary data.</text>
</comment>
<evidence type="ECO:0000256" key="5">
    <source>
        <dbReference type="ARBA" id="ARBA00023277"/>
    </source>
</evidence>
<accession>A0ABN3LRU8</accession>
<dbReference type="PANTHER" id="PTHR30246:SF1">
    <property type="entry name" value="2-DEHYDRO-3-DEOXY-6-PHOSPHOGALACTONATE ALDOLASE-RELATED"/>
    <property type="match status" value="1"/>
</dbReference>
<evidence type="ECO:0000256" key="3">
    <source>
        <dbReference type="ARBA" id="ARBA00011233"/>
    </source>
</evidence>
<dbReference type="InterPro" id="IPR000887">
    <property type="entry name" value="Aldlse_KDPG_KHG"/>
</dbReference>
<dbReference type="CDD" id="cd00452">
    <property type="entry name" value="KDPG_aldolase"/>
    <property type="match status" value="1"/>
</dbReference>
<keyword evidence="7" id="KW-1185">Reference proteome</keyword>
<dbReference type="PANTHER" id="PTHR30246">
    <property type="entry name" value="2-KETO-3-DEOXY-6-PHOSPHOGLUCONATE ALDOLASE"/>
    <property type="match status" value="1"/>
</dbReference>
<dbReference type="SUPFAM" id="SSF51569">
    <property type="entry name" value="Aldolase"/>
    <property type="match status" value="1"/>
</dbReference>
<reference evidence="6 7" key="1">
    <citation type="journal article" date="2019" name="Int. J. Syst. Evol. Microbiol.">
        <title>The Global Catalogue of Microorganisms (GCM) 10K type strain sequencing project: providing services to taxonomists for standard genome sequencing and annotation.</title>
        <authorList>
            <consortium name="The Broad Institute Genomics Platform"/>
            <consortium name="The Broad Institute Genome Sequencing Center for Infectious Disease"/>
            <person name="Wu L."/>
            <person name="Ma J."/>
        </authorList>
    </citation>
    <scope>NUCLEOTIDE SEQUENCE [LARGE SCALE GENOMIC DNA]</scope>
    <source>
        <strain evidence="6 7">JCM 6307</strain>
    </source>
</reference>